<sequence length="357" mass="37490">MAPGTFEYFFDLPPELREQILSHVCLFPPGVLVGGGTDGRTVSLPIRASPALSTAHAATTSKRHYGGGGGADGETAADGESAELPAGPPVNLFLASPVLYREAGDLYYGRNVFHLDFTAASWGRRQQRIRVVGATSTTGYATTGSVTESGSRGEGRTGAGMGPGTGTGTGLAAAMRLLTHPATANARRRLRSVSVRVRRLGALMLDVLVPALRDAVLNGALRRVRVDVLEAGVTGAVSLGQERRLRALDHGGNPALRALLVLLTDPDMERAELRVPRWLHAPFWCHFHGGMVSEGGDSAGCAMAGRQGRGWKGGDCGDEFLQVDIHRLVEACAGGGDAAEFRIKKAGFGCQRMAVGP</sequence>
<reference evidence="2 3" key="1">
    <citation type="submission" date="2018-04" db="EMBL/GenBank/DDBJ databases">
        <authorList>
            <person name="Huttner S."/>
            <person name="Dainat J."/>
        </authorList>
    </citation>
    <scope>NUCLEOTIDE SEQUENCE [LARGE SCALE GENOMIC DNA]</scope>
</reference>
<organism evidence="2 3">
    <name type="scientific">Thermothielavioides terrestris</name>
    <dbReference type="NCBI Taxonomy" id="2587410"/>
    <lineage>
        <taxon>Eukaryota</taxon>
        <taxon>Fungi</taxon>
        <taxon>Dikarya</taxon>
        <taxon>Ascomycota</taxon>
        <taxon>Pezizomycotina</taxon>
        <taxon>Sordariomycetes</taxon>
        <taxon>Sordariomycetidae</taxon>
        <taxon>Sordariales</taxon>
        <taxon>Chaetomiaceae</taxon>
        <taxon>Thermothielavioides</taxon>
    </lineage>
</organism>
<dbReference type="Proteomes" id="UP000289323">
    <property type="component" value="Unassembled WGS sequence"/>
</dbReference>
<gene>
    <name evidence="2" type="ORF">TT172_LOCUS443</name>
</gene>
<dbReference type="EMBL" id="OUUZ01000001">
    <property type="protein sequence ID" value="SPQ18024.1"/>
    <property type="molecule type" value="Genomic_DNA"/>
</dbReference>
<evidence type="ECO:0000313" key="3">
    <source>
        <dbReference type="Proteomes" id="UP000289323"/>
    </source>
</evidence>
<evidence type="ECO:0000313" key="2">
    <source>
        <dbReference type="EMBL" id="SPQ18024.1"/>
    </source>
</evidence>
<feature type="region of interest" description="Disordered" evidence="1">
    <location>
        <begin position="57"/>
        <end position="83"/>
    </location>
</feature>
<protein>
    <submittedName>
        <fullName evidence="2">0e51e415-5260-4d2d-8b2d-91f020db23b9</fullName>
    </submittedName>
</protein>
<feature type="region of interest" description="Disordered" evidence="1">
    <location>
        <begin position="142"/>
        <end position="164"/>
    </location>
</feature>
<accession>A0A3S4AIH5</accession>
<evidence type="ECO:0000256" key="1">
    <source>
        <dbReference type="SAM" id="MobiDB-lite"/>
    </source>
</evidence>
<dbReference type="AlphaFoldDB" id="A0A3S4AIH5"/>
<name>A0A3S4AIH5_9PEZI</name>
<proteinExistence type="predicted"/>